<dbReference type="SUPFAM" id="SSF111321">
    <property type="entry name" value="AF1104-like"/>
    <property type="match status" value="1"/>
</dbReference>
<dbReference type="InterPro" id="IPR002791">
    <property type="entry name" value="ARMT1-like_metal-bd"/>
</dbReference>
<comment type="caution">
    <text evidence="2">The sequence shown here is derived from an EMBL/GenBank/DDBJ whole genome shotgun (WGS) entry which is preliminary data.</text>
</comment>
<dbReference type="Proteomes" id="UP000177701">
    <property type="component" value="Unassembled WGS sequence"/>
</dbReference>
<sequence>MRTYLDCIPCFYRQALETARLAGANEIIQKKIIDELSKLIPDFPLEASPPEMGKTVYALVRGIIGVKDPFKEIKENSNKLALRLYPELKQEINNSEDRLLTAVKLSIAGNVIDYGVKNSLNVEEEINKIFNKDFKIDNENNKNVFRYQEFKEILSKVKHIIYLADNAGEVVFDRLLIEELTEKLGKKVIYVVRDKPIINDALIEDALFCGINRTAEVVSSGSDAPGTLLKYCSPEFIRIYQKAELIISKGQGNYEALSEEDKLIFFLFKAKCPVIAEDVGCNVRDMVLVDR</sequence>
<proteinExistence type="predicted"/>
<protein>
    <recommendedName>
        <fullName evidence="1">Damage-control phosphatase ARMT1-like metal-binding domain-containing protein</fullName>
    </recommendedName>
</protein>
<dbReference type="EMBL" id="MEYH01000020">
    <property type="protein sequence ID" value="OGD17024.1"/>
    <property type="molecule type" value="Genomic_DNA"/>
</dbReference>
<dbReference type="PIRSF" id="PIRSF006593">
    <property type="entry name" value="UCP006593"/>
    <property type="match status" value="1"/>
</dbReference>
<evidence type="ECO:0000313" key="2">
    <source>
        <dbReference type="EMBL" id="OGD17024.1"/>
    </source>
</evidence>
<name>A0A1F5AGC9_9BACT</name>
<dbReference type="InterPro" id="IPR036075">
    <property type="entry name" value="ARMT-1-like_metal-bd_sf"/>
</dbReference>
<dbReference type="InterPro" id="IPR014444">
    <property type="entry name" value="PH1575-like"/>
</dbReference>
<dbReference type="Gene3D" id="1.10.285.20">
    <property type="entry name" value="Uncharacterised protein PF01937, DUF89, domain 2"/>
    <property type="match status" value="1"/>
</dbReference>
<gene>
    <name evidence="2" type="ORF">A2V47_04085</name>
</gene>
<dbReference type="AlphaFoldDB" id="A0A1F5AGC9"/>
<reference evidence="2 3" key="1">
    <citation type="journal article" date="2016" name="Nat. Commun.">
        <title>Thousands of microbial genomes shed light on interconnected biogeochemical processes in an aquifer system.</title>
        <authorList>
            <person name="Anantharaman K."/>
            <person name="Brown C.T."/>
            <person name="Hug L.A."/>
            <person name="Sharon I."/>
            <person name="Castelle C.J."/>
            <person name="Probst A.J."/>
            <person name="Thomas B.C."/>
            <person name="Singh A."/>
            <person name="Wilkins M.J."/>
            <person name="Karaoz U."/>
            <person name="Brodie E.L."/>
            <person name="Williams K.H."/>
            <person name="Hubbard S.S."/>
            <person name="Banfield J.F."/>
        </authorList>
    </citation>
    <scope>NUCLEOTIDE SEQUENCE [LARGE SCALE GENOMIC DNA]</scope>
</reference>
<dbReference type="Pfam" id="PF01937">
    <property type="entry name" value="ARMT1-like_dom"/>
    <property type="match status" value="1"/>
</dbReference>
<evidence type="ECO:0000313" key="3">
    <source>
        <dbReference type="Proteomes" id="UP000177701"/>
    </source>
</evidence>
<dbReference type="Gene3D" id="3.40.50.10880">
    <property type="entry name" value="Uncharacterised protein PF01937, DUF89, domain 3"/>
    <property type="match status" value="1"/>
</dbReference>
<accession>A0A1F5AGC9</accession>
<evidence type="ECO:0000259" key="1">
    <source>
        <dbReference type="Pfam" id="PF01937"/>
    </source>
</evidence>
<dbReference type="STRING" id="1797291.A2V47_04085"/>
<feature type="domain" description="Damage-control phosphatase ARMT1-like metal-binding" evidence="1">
    <location>
        <begin position="4"/>
        <end position="287"/>
    </location>
</feature>
<organism evidence="2 3">
    <name type="scientific">Candidatus Sediminicultor quintus</name>
    <dbReference type="NCBI Taxonomy" id="1797291"/>
    <lineage>
        <taxon>Bacteria</taxon>
        <taxon>Pseudomonadati</taxon>
        <taxon>Atribacterota</taxon>
        <taxon>Candidatus Phoenicimicrobiia</taxon>
        <taxon>Candidatus Pheonicimicrobiales</taxon>
        <taxon>Candidatus Phoenicimicrobiaceae</taxon>
        <taxon>Candidatus Sediminicultor</taxon>
    </lineage>
</organism>